<organism evidence="1 2">
    <name type="scientific">Pocillopora meandrina</name>
    <dbReference type="NCBI Taxonomy" id="46732"/>
    <lineage>
        <taxon>Eukaryota</taxon>
        <taxon>Metazoa</taxon>
        <taxon>Cnidaria</taxon>
        <taxon>Anthozoa</taxon>
        <taxon>Hexacorallia</taxon>
        <taxon>Scleractinia</taxon>
        <taxon>Astrocoeniina</taxon>
        <taxon>Pocilloporidae</taxon>
        <taxon>Pocillopora</taxon>
    </lineage>
</organism>
<dbReference type="EMBL" id="CALNXJ010000045">
    <property type="protein sequence ID" value="CAH3149018.1"/>
    <property type="molecule type" value="Genomic_DNA"/>
</dbReference>
<comment type="caution">
    <text evidence="1">The sequence shown here is derived from an EMBL/GenBank/DDBJ whole genome shotgun (WGS) entry which is preliminary data.</text>
</comment>
<dbReference type="AlphaFoldDB" id="A0AAU9XL44"/>
<dbReference type="Proteomes" id="UP001159428">
    <property type="component" value="Unassembled WGS sequence"/>
</dbReference>
<gene>
    <name evidence="1" type="ORF">PMEA_00024241</name>
</gene>
<proteinExistence type="predicted"/>
<accession>A0AAU9XL44</accession>
<name>A0AAU9XL44_9CNID</name>
<keyword evidence="2" id="KW-1185">Reference proteome</keyword>
<reference evidence="1 2" key="1">
    <citation type="submission" date="2022-05" db="EMBL/GenBank/DDBJ databases">
        <authorList>
            <consortium name="Genoscope - CEA"/>
            <person name="William W."/>
        </authorList>
    </citation>
    <scope>NUCLEOTIDE SEQUENCE [LARGE SCALE GENOMIC DNA]</scope>
</reference>
<evidence type="ECO:0000313" key="1">
    <source>
        <dbReference type="EMBL" id="CAH3149018.1"/>
    </source>
</evidence>
<sequence>MIEGNDIPIGSDQYWQIVTGEVRRGESGPKVLHTRTHVLRCAAEPSQPLKFDLTGEFKRFWDLESLGISSPEQ</sequence>
<protein>
    <submittedName>
        <fullName evidence="1">Uncharacterized protein</fullName>
    </submittedName>
</protein>
<evidence type="ECO:0000313" key="2">
    <source>
        <dbReference type="Proteomes" id="UP001159428"/>
    </source>
</evidence>